<dbReference type="PANTHER" id="PTHR38459:SF1">
    <property type="entry name" value="PROPHAGE BACTOPRENOL-LINKED GLUCOSE TRANSLOCASE HOMOLOG"/>
    <property type="match status" value="1"/>
</dbReference>
<dbReference type="PANTHER" id="PTHR38459">
    <property type="entry name" value="PROPHAGE BACTOPRENOL-LINKED GLUCOSE TRANSLOCASE HOMOLOG"/>
    <property type="match status" value="1"/>
</dbReference>
<evidence type="ECO:0000313" key="9">
    <source>
        <dbReference type="Proteomes" id="UP001164390"/>
    </source>
</evidence>
<dbReference type="Proteomes" id="UP001164390">
    <property type="component" value="Chromosome"/>
</dbReference>
<dbReference type="InterPro" id="IPR051401">
    <property type="entry name" value="GtrA_CellWall_Glycosyl"/>
</dbReference>
<organism evidence="8 9">
    <name type="scientific">Solicola gregarius</name>
    <dbReference type="NCBI Taxonomy" id="2908642"/>
    <lineage>
        <taxon>Bacteria</taxon>
        <taxon>Bacillati</taxon>
        <taxon>Actinomycetota</taxon>
        <taxon>Actinomycetes</taxon>
        <taxon>Propionibacteriales</taxon>
        <taxon>Nocardioidaceae</taxon>
        <taxon>Solicola</taxon>
    </lineage>
</organism>
<dbReference type="GO" id="GO:0005886">
    <property type="term" value="C:plasma membrane"/>
    <property type="evidence" value="ECO:0007669"/>
    <property type="project" value="TreeGrafter"/>
</dbReference>
<evidence type="ECO:0000256" key="2">
    <source>
        <dbReference type="ARBA" id="ARBA00009399"/>
    </source>
</evidence>
<evidence type="ECO:0000256" key="6">
    <source>
        <dbReference type="SAM" id="Phobius"/>
    </source>
</evidence>
<evidence type="ECO:0000256" key="1">
    <source>
        <dbReference type="ARBA" id="ARBA00004141"/>
    </source>
</evidence>
<evidence type="ECO:0000313" key="8">
    <source>
        <dbReference type="EMBL" id="UYM04544.1"/>
    </source>
</evidence>
<keyword evidence="9" id="KW-1185">Reference proteome</keyword>
<name>A0AA46YKG3_9ACTN</name>
<dbReference type="AlphaFoldDB" id="A0AA46YKG3"/>
<comment type="subcellular location">
    <subcellularLocation>
        <location evidence="1">Membrane</location>
        <topology evidence="1">Multi-pass membrane protein</topology>
    </subcellularLocation>
</comment>
<evidence type="ECO:0000259" key="7">
    <source>
        <dbReference type="Pfam" id="PF04138"/>
    </source>
</evidence>
<evidence type="ECO:0000256" key="5">
    <source>
        <dbReference type="ARBA" id="ARBA00023136"/>
    </source>
</evidence>
<feature type="transmembrane region" description="Helical" evidence="6">
    <location>
        <begin position="93"/>
        <end position="115"/>
    </location>
</feature>
<evidence type="ECO:0000256" key="4">
    <source>
        <dbReference type="ARBA" id="ARBA00022989"/>
    </source>
</evidence>
<feature type="domain" description="GtrA/DPMS transmembrane" evidence="7">
    <location>
        <begin position="25"/>
        <end position="150"/>
    </location>
</feature>
<dbReference type="Pfam" id="PF04138">
    <property type="entry name" value="GtrA_DPMS_TM"/>
    <property type="match status" value="1"/>
</dbReference>
<gene>
    <name evidence="8" type="ORF">L0C25_18705</name>
</gene>
<protein>
    <submittedName>
        <fullName evidence="8">GtrA family protein</fullName>
    </submittedName>
</protein>
<dbReference type="EMBL" id="CP094970">
    <property type="protein sequence ID" value="UYM04544.1"/>
    <property type="molecule type" value="Genomic_DNA"/>
</dbReference>
<sequence>MSTAVLIRERVRRRVPAWATEFAGFGVVGAIGYATDLIVFNLLSYLGEPGLLSDRPLTAKLISSAVALLVTYVGNKHWTWRDRPAERRHREIVLFVTFNIIGMGIALGSLGMSHYVLGFTSPLADNIAANIVGVSLGGLFRFWTYRTYVFKPAPAPA</sequence>
<dbReference type="InterPro" id="IPR007267">
    <property type="entry name" value="GtrA_DPMS_TM"/>
</dbReference>
<dbReference type="GO" id="GO:0000271">
    <property type="term" value="P:polysaccharide biosynthetic process"/>
    <property type="evidence" value="ECO:0007669"/>
    <property type="project" value="InterPro"/>
</dbReference>
<feature type="transmembrane region" description="Helical" evidence="6">
    <location>
        <begin position="57"/>
        <end position="73"/>
    </location>
</feature>
<reference evidence="8" key="1">
    <citation type="submission" date="2022-01" db="EMBL/GenBank/DDBJ databases">
        <title>Nocardioidaceae gen. sp. A5X3R13.</title>
        <authorList>
            <person name="Lopez Marin M.A."/>
            <person name="Uhlik O."/>
        </authorList>
    </citation>
    <scope>NUCLEOTIDE SEQUENCE</scope>
    <source>
        <strain evidence="8">A5X3R13</strain>
    </source>
</reference>
<accession>A0AA46YKG3</accession>
<feature type="transmembrane region" description="Helical" evidence="6">
    <location>
        <begin position="127"/>
        <end position="144"/>
    </location>
</feature>
<keyword evidence="5 6" id="KW-0472">Membrane</keyword>
<proteinExistence type="inferred from homology"/>
<keyword evidence="3 6" id="KW-0812">Transmembrane</keyword>
<evidence type="ECO:0000256" key="3">
    <source>
        <dbReference type="ARBA" id="ARBA00022692"/>
    </source>
</evidence>
<keyword evidence="4 6" id="KW-1133">Transmembrane helix</keyword>
<comment type="similarity">
    <text evidence="2">Belongs to the GtrA family.</text>
</comment>
<dbReference type="KEGG" id="sgrg:L0C25_18705"/>
<feature type="transmembrane region" description="Helical" evidence="6">
    <location>
        <begin position="21"/>
        <end position="45"/>
    </location>
</feature>
<dbReference type="RefSeq" id="WP_271633281.1">
    <property type="nucleotide sequence ID" value="NZ_CP094970.1"/>
</dbReference>